<comment type="cofactor">
    <cofactor evidence="11">
        <name>Zn(2+)</name>
        <dbReference type="ChEBI" id="CHEBI:29105"/>
    </cofactor>
    <text evidence="11">Binds 1 zinc ion per subunit.</text>
</comment>
<evidence type="ECO:0000256" key="1">
    <source>
        <dbReference type="ARBA" id="ARBA00005061"/>
    </source>
</evidence>
<comment type="function">
    <text evidence="11">Catalyzes the ATP-dependent conversion of 7-carboxy-7-deazaguanine (CDG) to 7-cyano-7-deazaguanine (preQ(0)).</text>
</comment>
<feature type="binding site" evidence="11">
    <location>
        <position position="190"/>
    </location>
    <ligand>
        <name>Zn(2+)</name>
        <dbReference type="ChEBI" id="CHEBI:29105"/>
    </ligand>
</feature>
<keyword evidence="2 11" id="KW-0436">Ligase</keyword>
<feature type="binding site" evidence="11">
    <location>
        <begin position="11"/>
        <end position="21"/>
    </location>
    <ligand>
        <name>ATP</name>
        <dbReference type="ChEBI" id="CHEBI:30616"/>
    </ligand>
</feature>
<evidence type="ECO:0000256" key="2">
    <source>
        <dbReference type="ARBA" id="ARBA00022598"/>
    </source>
</evidence>
<feature type="binding site" evidence="11">
    <location>
        <position position="198"/>
    </location>
    <ligand>
        <name>Zn(2+)</name>
        <dbReference type="ChEBI" id="CHEBI:29105"/>
    </ligand>
</feature>
<dbReference type="InterPro" id="IPR014729">
    <property type="entry name" value="Rossmann-like_a/b/a_fold"/>
</dbReference>
<protein>
    <recommendedName>
        <fullName evidence="9 11">7-cyano-7-deazaguanine synthase</fullName>
        <ecNumber evidence="9 11">6.3.4.20</ecNumber>
    </recommendedName>
    <alternativeName>
        <fullName evidence="11">7-cyano-7-carbaguanine synthase</fullName>
    </alternativeName>
    <alternativeName>
        <fullName evidence="11">PreQ(0) synthase</fullName>
    </alternativeName>
    <alternativeName>
        <fullName evidence="11">Queuosine biosynthesis protein QueC</fullName>
    </alternativeName>
</protein>
<organism evidence="12 13">
    <name type="scientific">Desulfobacca acetoxidans (strain ATCC 700848 / DSM 11109 / ASRB2)</name>
    <dbReference type="NCBI Taxonomy" id="880072"/>
    <lineage>
        <taxon>Bacteria</taxon>
        <taxon>Pseudomonadati</taxon>
        <taxon>Thermodesulfobacteriota</taxon>
        <taxon>Desulfobaccia</taxon>
        <taxon>Desulfobaccales</taxon>
        <taxon>Desulfobaccaceae</taxon>
        <taxon>Desulfobacca</taxon>
    </lineage>
</organism>
<evidence type="ECO:0000313" key="12">
    <source>
        <dbReference type="EMBL" id="AEB09981.1"/>
    </source>
</evidence>
<dbReference type="RefSeq" id="WP_013707090.1">
    <property type="nucleotide sequence ID" value="NC_015388.1"/>
</dbReference>
<evidence type="ECO:0000256" key="10">
    <source>
        <dbReference type="ARBA" id="ARBA00047890"/>
    </source>
</evidence>
<evidence type="ECO:0000256" key="8">
    <source>
        <dbReference type="ARBA" id="ARBA00037993"/>
    </source>
</evidence>
<dbReference type="Proteomes" id="UP000000483">
    <property type="component" value="Chromosome"/>
</dbReference>
<dbReference type="eggNOG" id="COG0603">
    <property type="taxonomic scope" value="Bacteria"/>
</dbReference>
<sequence length="227" mass="25101">MSDRKLAVVLLSGGLDSCVTAAVAGQDYDLALFHGNYGQRTVRRELQAFRELAVFFRCRHLLEANLDYLGAIGGSSLTDASLAIPQTDTESEELPSTYVPFRNTILIAAVVAWAEVIGASAVFIGANIIDGPDYPDCRPDYFNAYNRLIELGTRPGTHIRIHTPLIHLDKADIIRLGLKLQVPLELTWSCYRNEDRACGCCPSCRIRLKGFAEVGIKDPILYDEENL</sequence>
<dbReference type="NCBIfam" id="TIGR00364">
    <property type="entry name" value="7-cyano-7-deazaguanine synthase QueC"/>
    <property type="match status" value="1"/>
</dbReference>
<keyword evidence="13" id="KW-1185">Reference proteome</keyword>
<evidence type="ECO:0000256" key="3">
    <source>
        <dbReference type="ARBA" id="ARBA00022723"/>
    </source>
</evidence>
<feature type="binding site" evidence="11">
    <location>
        <position position="201"/>
    </location>
    <ligand>
        <name>Zn(2+)</name>
        <dbReference type="ChEBI" id="CHEBI:29105"/>
    </ligand>
</feature>
<dbReference type="KEGG" id="dao:Desac_2152"/>
<dbReference type="STRING" id="880072.Desac_2152"/>
<comment type="pathway">
    <text evidence="1 11">Purine metabolism; 7-cyano-7-deazaguanine biosynthesis.</text>
</comment>
<dbReference type="EC" id="6.3.4.20" evidence="9 11"/>
<reference evidence="13" key="2">
    <citation type="submission" date="2011-03" db="EMBL/GenBank/DDBJ databases">
        <title>The complete genome of Desulfobacca acetoxidans DSM 11109.</title>
        <authorList>
            <consortium name="US DOE Joint Genome Institute (JGI-PGF)"/>
            <person name="Lucas S."/>
            <person name="Copeland A."/>
            <person name="Lapidus A."/>
            <person name="Bruce D."/>
            <person name="Goodwin L."/>
            <person name="Pitluck S."/>
            <person name="Peters L."/>
            <person name="Kyrpides N."/>
            <person name="Mavromatis K."/>
            <person name="Ivanova N."/>
            <person name="Ovchinnikova G."/>
            <person name="Teshima H."/>
            <person name="Detter J.C."/>
            <person name="Han C."/>
            <person name="Land M."/>
            <person name="Hauser L."/>
            <person name="Markowitz V."/>
            <person name="Cheng J.-F."/>
            <person name="Hugenholtz P."/>
            <person name="Woyke T."/>
            <person name="Wu D."/>
            <person name="Spring S."/>
            <person name="Schueler E."/>
            <person name="Brambilla E."/>
            <person name="Klenk H.-P."/>
            <person name="Eisen J.A."/>
        </authorList>
    </citation>
    <scope>NUCLEOTIDE SEQUENCE [LARGE SCALE GENOMIC DNA]</scope>
    <source>
        <strain evidence="13">ATCC 700848 / DSM 11109 / ASRB2</strain>
    </source>
</reference>
<dbReference type="Gene3D" id="3.40.50.620">
    <property type="entry name" value="HUPs"/>
    <property type="match status" value="1"/>
</dbReference>
<dbReference type="GO" id="GO:0016879">
    <property type="term" value="F:ligase activity, forming carbon-nitrogen bonds"/>
    <property type="evidence" value="ECO:0007669"/>
    <property type="project" value="UniProtKB-UniRule"/>
</dbReference>
<accession>F2NDB5</accession>
<keyword evidence="5 11" id="KW-0671">Queuosine biosynthesis</keyword>
<comment type="similarity">
    <text evidence="8 11">Belongs to the QueC family.</text>
</comment>
<gene>
    <name evidence="11" type="primary">queC</name>
    <name evidence="12" type="ordered locus">Desac_2152</name>
</gene>
<dbReference type="GO" id="GO:0008270">
    <property type="term" value="F:zinc ion binding"/>
    <property type="evidence" value="ECO:0007669"/>
    <property type="project" value="UniProtKB-UniRule"/>
</dbReference>
<evidence type="ECO:0000256" key="5">
    <source>
        <dbReference type="ARBA" id="ARBA00022785"/>
    </source>
</evidence>
<dbReference type="OrthoDB" id="9789567at2"/>
<dbReference type="HAMAP" id="MF_01633">
    <property type="entry name" value="QueC"/>
    <property type="match status" value="1"/>
</dbReference>
<evidence type="ECO:0000256" key="7">
    <source>
        <dbReference type="ARBA" id="ARBA00022840"/>
    </source>
</evidence>
<dbReference type="GO" id="GO:0008616">
    <property type="term" value="P:tRNA queuosine(34) biosynthetic process"/>
    <property type="evidence" value="ECO:0007669"/>
    <property type="project" value="UniProtKB-UniRule"/>
</dbReference>
<dbReference type="PANTHER" id="PTHR42914">
    <property type="entry name" value="7-CYANO-7-DEAZAGUANINE SYNTHASE"/>
    <property type="match status" value="1"/>
</dbReference>
<evidence type="ECO:0000256" key="4">
    <source>
        <dbReference type="ARBA" id="ARBA00022741"/>
    </source>
</evidence>
<dbReference type="EMBL" id="CP002629">
    <property type="protein sequence ID" value="AEB09981.1"/>
    <property type="molecule type" value="Genomic_DNA"/>
</dbReference>
<name>F2NDB5_DESAR</name>
<keyword evidence="4 11" id="KW-0547">Nucleotide-binding</keyword>
<evidence type="ECO:0000256" key="11">
    <source>
        <dbReference type="HAMAP-Rule" id="MF_01633"/>
    </source>
</evidence>
<dbReference type="Pfam" id="PF06508">
    <property type="entry name" value="QueC"/>
    <property type="match status" value="1"/>
</dbReference>
<evidence type="ECO:0000256" key="9">
    <source>
        <dbReference type="ARBA" id="ARBA00039149"/>
    </source>
</evidence>
<dbReference type="AlphaFoldDB" id="F2NDB5"/>
<evidence type="ECO:0000256" key="6">
    <source>
        <dbReference type="ARBA" id="ARBA00022833"/>
    </source>
</evidence>
<keyword evidence="3 11" id="KW-0479">Metal-binding</keyword>
<keyword evidence="6 11" id="KW-0862">Zinc</keyword>
<reference evidence="12 13" key="1">
    <citation type="journal article" date="2011" name="Stand. Genomic Sci.">
        <title>Complete genome sequence of the acetate-degrading sulfate reducer Desulfobacca acetoxidans type strain (ASRB2).</title>
        <authorList>
            <person name="Goker M."/>
            <person name="Teshima H."/>
            <person name="Lapidus A."/>
            <person name="Nolan M."/>
            <person name="Lucas S."/>
            <person name="Hammon N."/>
            <person name="Deshpande S."/>
            <person name="Cheng J.F."/>
            <person name="Tapia R."/>
            <person name="Han C."/>
            <person name="Goodwin L."/>
            <person name="Pitluck S."/>
            <person name="Huntemann M."/>
            <person name="Liolios K."/>
            <person name="Ivanova N."/>
            <person name="Pagani I."/>
            <person name="Mavromatis K."/>
            <person name="Ovchinikova G."/>
            <person name="Pati A."/>
            <person name="Chen A."/>
            <person name="Palaniappan K."/>
            <person name="Land M."/>
            <person name="Hauser L."/>
            <person name="Brambilla E.M."/>
            <person name="Rohde M."/>
            <person name="Spring S."/>
            <person name="Detter J.C."/>
            <person name="Woyke T."/>
            <person name="Bristow J."/>
            <person name="Eisen J.A."/>
            <person name="Markowitz V."/>
            <person name="Hugenholtz P."/>
            <person name="Kyrpides N.C."/>
            <person name="Klenk H.P."/>
        </authorList>
    </citation>
    <scope>NUCLEOTIDE SEQUENCE [LARGE SCALE GENOMIC DNA]</scope>
    <source>
        <strain evidence="13">ATCC 700848 / DSM 11109 / ASRB2</strain>
    </source>
</reference>
<keyword evidence="7 11" id="KW-0067">ATP-binding</keyword>
<dbReference type="PANTHER" id="PTHR42914:SF1">
    <property type="entry name" value="7-CYANO-7-DEAZAGUANINE SYNTHASE"/>
    <property type="match status" value="1"/>
</dbReference>
<dbReference type="PIRSF" id="PIRSF006293">
    <property type="entry name" value="ExsB"/>
    <property type="match status" value="1"/>
</dbReference>
<dbReference type="UniPathway" id="UPA00391"/>
<dbReference type="InterPro" id="IPR018317">
    <property type="entry name" value="QueC"/>
</dbReference>
<proteinExistence type="inferred from homology"/>
<comment type="catalytic activity">
    <reaction evidence="10 11">
        <text>7-carboxy-7-carbaguanine + NH4(+) + 2 ATP = 7-cyano-7-carbaguanine + 2 AMP + 2 diphosphate + 2 H(+)</text>
        <dbReference type="Rhea" id="RHEA:27982"/>
        <dbReference type="ChEBI" id="CHEBI:15378"/>
        <dbReference type="ChEBI" id="CHEBI:28938"/>
        <dbReference type="ChEBI" id="CHEBI:30616"/>
        <dbReference type="ChEBI" id="CHEBI:33019"/>
        <dbReference type="ChEBI" id="CHEBI:45075"/>
        <dbReference type="ChEBI" id="CHEBI:61036"/>
        <dbReference type="ChEBI" id="CHEBI:456215"/>
        <dbReference type="EC" id="6.3.4.20"/>
    </reaction>
</comment>
<dbReference type="HOGENOM" id="CLU_081854_1_0_7"/>
<dbReference type="SUPFAM" id="SSF52402">
    <property type="entry name" value="Adenine nucleotide alpha hydrolases-like"/>
    <property type="match status" value="1"/>
</dbReference>
<feature type="binding site" evidence="11">
    <location>
        <position position="204"/>
    </location>
    <ligand>
        <name>Zn(2+)</name>
        <dbReference type="ChEBI" id="CHEBI:29105"/>
    </ligand>
</feature>
<dbReference type="CDD" id="cd01995">
    <property type="entry name" value="QueC-like"/>
    <property type="match status" value="1"/>
</dbReference>
<dbReference type="GO" id="GO:0005524">
    <property type="term" value="F:ATP binding"/>
    <property type="evidence" value="ECO:0007669"/>
    <property type="project" value="UniProtKB-UniRule"/>
</dbReference>
<evidence type="ECO:0000313" key="13">
    <source>
        <dbReference type="Proteomes" id="UP000000483"/>
    </source>
</evidence>